<evidence type="ECO:0000313" key="3">
    <source>
        <dbReference type="EMBL" id="SES63284.1"/>
    </source>
</evidence>
<feature type="chain" id="PRO_5017427529" description="Divergent polysaccharide deacetylase" evidence="2">
    <location>
        <begin position="21"/>
        <end position="312"/>
    </location>
</feature>
<reference evidence="4" key="1">
    <citation type="submission" date="2016-10" db="EMBL/GenBank/DDBJ databases">
        <authorList>
            <person name="Varghese N."/>
            <person name="Submissions S."/>
        </authorList>
    </citation>
    <scope>NUCLEOTIDE SEQUENCE [LARGE SCALE GENOMIC DNA]</scope>
    <source>
        <strain evidence="4">DSM 18579</strain>
    </source>
</reference>
<dbReference type="PANTHER" id="PTHR30105:SF2">
    <property type="entry name" value="DIVERGENT POLYSACCHARIDE DEACETYLASE SUPERFAMILY"/>
    <property type="match status" value="1"/>
</dbReference>
<organism evidence="3 4">
    <name type="scientific">Thorsellia anophelis DSM 18579</name>
    <dbReference type="NCBI Taxonomy" id="1123402"/>
    <lineage>
        <taxon>Bacteria</taxon>
        <taxon>Pseudomonadati</taxon>
        <taxon>Pseudomonadota</taxon>
        <taxon>Gammaproteobacteria</taxon>
        <taxon>Enterobacterales</taxon>
        <taxon>Thorselliaceae</taxon>
        <taxon>Thorsellia</taxon>
    </lineage>
</organism>
<gene>
    <name evidence="3" type="ORF">SAMN02583745_00028</name>
</gene>
<dbReference type="PANTHER" id="PTHR30105">
    <property type="entry name" value="UNCHARACTERIZED YIBQ-RELATED"/>
    <property type="match status" value="1"/>
</dbReference>
<proteinExistence type="predicted"/>
<accession>A0A1H9Y4K6</accession>
<feature type="signal peptide" evidence="2">
    <location>
        <begin position="1"/>
        <end position="20"/>
    </location>
</feature>
<dbReference type="SUPFAM" id="SSF88713">
    <property type="entry name" value="Glycoside hydrolase/deacetylase"/>
    <property type="match status" value="1"/>
</dbReference>
<dbReference type="GO" id="GO:0005975">
    <property type="term" value="P:carbohydrate metabolic process"/>
    <property type="evidence" value="ECO:0007669"/>
    <property type="project" value="InterPro"/>
</dbReference>
<evidence type="ECO:0000256" key="1">
    <source>
        <dbReference type="SAM" id="MobiDB-lite"/>
    </source>
</evidence>
<evidence type="ECO:0008006" key="5">
    <source>
        <dbReference type="Google" id="ProtNLM"/>
    </source>
</evidence>
<dbReference type="Proteomes" id="UP000242642">
    <property type="component" value="Unassembled WGS sequence"/>
</dbReference>
<dbReference type="CDD" id="cd10936">
    <property type="entry name" value="CE4_DAC2"/>
    <property type="match status" value="1"/>
</dbReference>
<feature type="region of interest" description="Disordered" evidence="1">
    <location>
        <begin position="41"/>
        <end position="82"/>
    </location>
</feature>
<dbReference type="Pfam" id="PF04748">
    <property type="entry name" value="Polysacc_deac_2"/>
    <property type="match status" value="1"/>
</dbReference>
<dbReference type="EMBL" id="FOHV01000001">
    <property type="protein sequence ID" value="SES63284.1"/>
    <property type="molecule type" value="Genomic_DNA"/>
</dbReference>
<feature type="compositionally biased region" description="Polar residues" evidence="1">
    <location>
        <begin position="41"/>
        <end position="51"/>
    </location>
</feature>
<name>A0A1H9Y4K6_9GAMM</name>
<keyword evidence="2" id="KW-0732">Signal</keyword>
<evidence type="ECO:0000313" key="4">
    <source>
        <dbReference type="Proteomes" id="UP000242642"/>
    </source>
</evidence>
<dbReference type="STRING" id="1123402.SAMN02583745_00028"/>
<sequence length="312" mass="34422">MVFIPYLAFYSVIISVSANASIFTQTPRPTFPMTIQSETISQSDAEANTEINIEPESSKNRPLSSLPERTHTSKSSEQQNIQQDPKFIAPLTTISENKAKLVIVIDDLGYIKRDFQILDLPVTVAIIPTAPYATERAEIAFANQREILIHLPMLPFSRSGLEKDTLTPDMSQTEITTIIERSILAVPHAVGINNHTGSEMTASFEGMKKVFHALSGKSLFFLDSLTTGKSQVASAASEFNHPVLIRDIFLDNIQTEQSVNTQFNLAIAIARKKGVSIAIGHPHQATINVLKRRLADLPDDIELVTLQSILND</sequence>
<keyword evidence="4" id="KW-1185">Reference proteome</keyword>
<dbReference type="InterPro" id="IPR011330">
    <property type="entry name" value="Glyco_hydro/deAcase_b/a-brl"/>
</dbReference>
<dbReference type="AlphaFoldDB" id="A0A1H9Y4K6"/>
<dbReference type="Gene3D" id="3.20.20.370">
    <property type="entry name" value="Glycoside hydrolase/deacetylase"/>
    <property type="match status" value="1"/>
</dbReference>
<dbReference type="InterPro" id="IPR006837">
    <property type="entry name" value="Divergent_DAC"/>
</dbReference>
<protein>
    <recommendedName>
        <fullName evidence="5">Divergent polysaccharide deacetylase</fullName>
    </recommendedName>
</protein>
<feature type="compositionally biased region" description="Polar residues" evidence="1">
    <location>
        <begin position="73"/>
        <end position="82"/>
    </location>
</feature>
<evidence type="ECO:0000256" key="2">
    <source>
        <dbReference type="SAM" id="SignalP"/>
    </source>
</evidence>